<reference evidence="6 7" key="1">
    <citation type="submission" date="2021-06" db="EMBL/GenBank/DDBJ databases">
        <title>Ecological speciation of a Streptomyces species isolated from different habitats and geographic origins.</title>
        <authorList>
            <person name="Wang J."/>
        </authorList>
    </citation>
    <scope>NUCLEOTIDE SEQUENCE [LARGE SCALE GENOMIC DNA]</scope>
    <source>
        <strain evidence="6 7">FXJ8.012</strain>
    </source>
</reference>
<dbReference type="Gene3D" id="3.40.190.10">
    <property type="entry name" value="Periplasmic binding protein-like II"/>
    <property type="match status" value="1"/>
</dbReference>
<dbReference type="PROSITE" id="PS51257">
    <property type="entry name" value="PROKAR_LIPOPROTEIN"/>
    <property type="match status" value="1"/>
</dbReference>
<sequence>MRSLRVRAGAALLCLAASASLVSCGGSDDTAADGTVTLDYWLWDDRQLPAYEDCAAAFHEDNPKIKIKITQTAWLQYWQNLTTQLVSGEAPDVWVNQTTYSPTYATGGQILDLQPLVERDDVDLSGYQPGLTEPWVKDGKRYGLPKDWDTVAVVYNTDMLEKQGVDAADLRNLTWNPTDGGTMEEVVARATVDTKGRNGLDPDFDKKHVAVYGYLPEWEDASQGQNGWGEFAAINGFQYLDKNPWGTEYRFDDPKLIETLDWYKHLIDKGYAPSLAQKSELGNTELLSAGKAAMTLAGSYSISSYTGQNARQDFDFAPLPTGPAGRKSAINGLSDAIWAGTPHKEEAWKWVKFLGSAECQDLVAERAVVFPALTSSTEKTLAAYRAKGEDVSVFTDAAAAKDGTFLLPITERGTEIGPIVQDAIQSAILGQTSTEEAMRTANDKVNALLE</sequence>
<evidence type="ECO:0000256" key="1">
    <source>
        <dbReference type="ARBA" id="ARBA00004196"/>
    </source>
</evidence>
<evidence type="ECO:0000256" key="3">
    <source>
        <dbReference type="ARBA" id="ARBA00022448"/>
    </source>
</evidence>
<dbReference type="SUPFAM" id="SSF53850">
    <property type="entry name" value="Periplasmic binding protein-like II"/>
    <property type="match status" value="1"/>
</dbReference>
<feature type="signal peptide" evidence="5">
    <location>
        <begin position="1"/>
        <end position="19"/>
    </location>
</feature>
<comment type="caution">
    <text evidence="6">The sequence shown here is derived from an EMBL/GenBank/DDBJ whole genome shotgun (WGS) entry which is preliminary data.</text>
</comment>
<accession>A0ABS7VZX9</accession>
<dbReference type="RefSeq" id="WP_037769143.1">
    <property type="nucleotide sequence ID" value="NZ_BNEG01000002.1"/>
</dbReference>
<evidence type="ECO:0000313" key="6">
    <source>
        <dbReference type="EMBL" id="MBZ6151281.1"/>
    </source>
</evidence>
<evidence type="ECO:0000256" key="5">
    <source>
        <dbReference type="SAM" id="SignalP"/>
    </source>
</evidence>
<dbReference type="Pfam" id="PF13416">
    <property type="entry name" value="SBP_bac_8"/>
    <property type="match status" value="1"/>
</dbReference>
<organism evidence="6 7">
    <name type="scientific">Streptomyces olivaceus</name>
    <dbReference type="NCBI Taxonomy" id="47716"/>
    <lineage>
        <taxon>Bacteria</taxon>
        <taxon>Bacillati</taxon>
        <taxon>Actinomycetota</taxon>
        <taxon>Actinomycetes</taxon>
        <taxon>Kitasatosporales</taxon>
        <taxon>Streptomycetaceae</taxon>
        <taxon>Streptomyces</taxon>
    </lineage>
</organism>
<comment type="subcellular location">
    <subcellularLocation>
        <location evidence="1">Cell envelope</location>
    </subcellularLocation>
</comment>
<comment type="similarity">
    <text evidence="2">Belongs to the bacterial solute-binding protein 1 family.</text>
</comment>
<dbReference type="Proteomes" id="UP000758701">
    <property type="component" value="Unassembled WGS sequence"/>
</dbReference>
<protein>
    <submittedName>
        <fullName evidence="6">Sugar ABC transporter substrate-binding protein</fullName>
    </submittedName>
</protein>
<dbReference type="PANTHER" id="PTHR43649:SF31">
    <property type="entry name" value="SN-GLYCEROL-3-PHOSPHATE-BINDING PERIPLASMIC PROTEIN UGPB"/>
    <property type="match status" value="1"/>
</dbReference>
<dbReference type="PANTHER" id="PTHR43649">
    <property type="entry name" value="ARABINOSE-BINDING PROTEIN-RELATED"/>
    <property type="match status" value="1"/>
</dbReference>
<keyword evidence="7" id="KW-1185">Reference proteome</keyword>
<keyword evidence="3" id="KW-0813">Transport</keyword>
<evidence type="ECO:0000256" key="2">
    <source>
        <dbReference type="ARBA" id="ARBA00008520"/>
    </source>
</evidence>
<feature type="chain" id="PRO_5045207076" evidence="5">
    <location>
        <begin position="20"/>
        <end position="450"/>
    </location>
</feature>
<dbReference type="CDD" id="cd13585">
    <property type="entry name" value="PBP2_TMBP_like"/>
    <property type="match status" value="1"/>
</dbReference>
<name>A0ABS7VZX9_STROV</name>
<dbReference type="InterPro" id="IPR006059">
    <property type="entry name" value="SBP"/>
</dbReference>
<gene>
    <name evidence="6" type="ORF">KVH32_08840</name>
</gene>
<dbReference type="InterPro" id="IPR050490">
    <property type="entry name" value="Bact_solute-bd_prot1"/>
</dbReference>
<proteinExistence type="inferred from homology"/>
<keyword evidence="4 5" id="KW-0732">Signal</keyword>
<dbReference type="EMBL" id="JAHSTP010000002">
    <property type="protein sequence ID" value="MBZ6151281.1"/>
    <property type="molecule type" value="Genomic_DNA"/>
</dbReference>
<evidence type="ECO:0000313" key="7">
    <source>
        <dbReference type="Proteomes" id="UP000758701"/>
    </source>
</evidence>
<evidence type="ECO:0000256" key="4">
    <source>
        <dbReference type="ARBA" id="ARBA00022729"/>
    </source>
</evidence>